<dbReference type="Proteomes" id="UP000737018">
    <property type="component" value="Unassembled WGS sequence"/>
</dbReference>
<protein>
    <submittedName>
        <fullName evidence="1">Uncharacterized protein</fullName>
    </submittedName>
</protein>
<keyword evidence="2" id="KW-1185">Reference proteome</keyword>
<evidence type="ECO:0000313" key="1">
    <source>
        <dbReference type="EMBL" id="KAF3950693.1"/>
    </source>
</evidence>
<evidence type="ECO:0000313" key="2">
    <source>
        <dbReference type="Proteomes" id="UP000737018"/>
    </source>
</evidence>
<accession>A0A8J4QSV6</accession>
<sequence>MDPHRARPSIQSVLTRQAVHRSSLLWDAPLEGSARSTNLSSLRERIHKLLLAPMIQPSSSGTSDLVINLHFDD</sequence>
<comment type="caution">
    <text evidence="1">The sequence shown here is derived from an EMBL/GenBank/DDBJ whole genome shotgun (WGS) entry which is preliminary data.</text>
</comment>
<name>A0A8J4QSV6_9ROSI</name>
<proteinExistence type="predicted"/>
<gene>
    <name evidence="1" type="ORF">CMV_023585</name>
</gene>
<dbReference type="AlphaFoldDB" id="A0A8J4QSV6"/>
<dbReference type="EMBL" id="JRKL02005318">
    <property type="protein sequence ID" value="KAF3950693.1"/>
    <property type="molecule type" value="Genomic_DNA"/>
</dbReference>
<organism evidence="1 2">
    <name type="scientific">Castanea mollissima</name>
    <name type="common">Chinese chestnut</name>
    <dbReference type="NCBI Taxonomy" id="60419"/>
    <lineage>
        <taxon>Eukaryota</taxon>
        <taxon>Viridiplantae</taxon>
        <taxon>Streptophyta</taxon>
        <taxon>Embryophyta</taxon>
        <taxon>Tracheophyta</taxon>
        <taxon>Spermatophyta</taxon>
        <taxon>Magnoliopsida</taxon>
        <taxon>eudicotyledons</taxon>
        <taxon>Gunneridae</taxon>
        <taxon>Pentapetalae</taxon>
        <taxon>rosids</taxon>
        <taxon>fabids</taxon>
        <taxon>Fagales</taxon>
        <taxon>Fagaceae</taxon>
        <taxon>Castanea</taxon>
    </lineage>
</organism>
<reference evidence="1" key="1">
    <citation type="submission" date="2020-03" db="EMBL/GenBank/DDBJ databases">
        <title>Castanea mollissima Vanexum genome sequencing.</title>
        <authorList>
            <person name="Staton M."/>
        </authorList>
    </citation>
    <scope>NUCLEOTIDE SEQUENCE</scope>
    <source>
        <tissue evidence="1">Leaf</tissue>
    </source>
</reference>